<evidence type="ECO:0000313" key="9">
    <source>
        <dbReference type="EMBL" id="VFR32471.1"/>
    </source>
</evidence>
<accession>A0A484Q4K2</accession>
<sequence>MIYTLALLPTALMLVGAPIFLVLLSASAATLLFLMDVPVEVLHQTLFGAIDSFALLAVPFFLYAGELMGRGSVAKRIVDIMQASTGSMRGALPLTTVGTSAVFGAMSGASVATVATIGKLMLGPLDKGGYPLQFRAGLITAVGAIDAIIPPSIPLIIYAAAAQESVPKLYAAGLVPGLVIAAILGVYVVWYARRLGISDGLAFSARALFAALRQGVWALGAPFIILGGIYGGVFSPTESAAVACVYAALVTRFVYRELSWRDIVECASRTVLLTAQILLIVACANVFGWLLTVNQVPMALVDLVQGWELSPWMILLVLNIVFLVVGCFVDPLSAILVLTPLLMPLVGAAGIDPVHFGIVITTNLAIGMFSPPFGLNIFAAQSLFRFPLAVIYRGIVPFIFLYLFALVLITYVPALSLTAVRLIY</sequence>
<dbReference type="PIRSF" id="PIRSF006066">
    <property type="entry name" value="HI0050"/>
    <property type="match status" value="1"/>
</dbReference>
<keyword evidence="4 7" id="KW-0812">Transmembrane</keyword>
<feature type="transmembrane region" description="Helical" evidence="7">
    <location>
        <begin position="12"/>
        <end position="34"/>
    </location>
</feature>
<dbReference type="NCBIfam" id="TIGR00786">
    <property type="entry name" value="dctM"/>
    <property type="match status" value="1"/>
</dbReference>
<feature type="transmembrane region" description="Helical" evidence="7">
    <location>
        <begin position="134"/>
        <end position="157"/>
    </location>
</feature>
<name>A0A484Q4K2_9ZZZZ</name>
<evidence type="ECO:0000256" key="5">
    <source>
        <dbReference type="ARBA" id="ARBA00022989"/>
    </source>
</evidence>
<feature type="domain" description="TRAP C4-dicarboxylate transport system permease DctM subunit" evidence="8">
    <location>
        <begin position="11"/>
        <end position="415"/>
    </location>
</feature>
<evidence type="ECO:0000256" key="2">
    <source>
        <dbReference type="ARBA" id="ARBA00022475"/>
    </source>
</evidence>
<evidence type="ECO:0000256" key="6">
    <source>
        <dbReference type="ARBA" id="ARBA00023136"/>
    </source>
</evidence>
<evidence type="ECO:0000256" key="4">
    <source>
        <dbReference type="ARBA" id="ARBA00022692"/>
    </source>
</evidence>
<keyword evidence="2" id="KW-1003">Cell membrane</keyword>
<evidence type="ECO:0000313" key="10">
    <source>
        <dbReference type="EMBL" id="VFR61314.1"/>
    </source>
</evidence>
<evidence type="ECO:0000259" key="8">
    <source>
        <dbReference type="Pfam" id="PF06808"/>
    </source>
</evidence>
<evidence type="ECO:0000256" key="1">
    <source>
        <dbReference type="ARBA" id="ARBA00004429"/>
    </source>
</evidence>
<organism evidence="9">
    <name type="scientific">plant metagenome</name>
    <dbReference type="NCBI Taxonomy" id="1297885"/>
    <lineage>
        <taxon>unclassified sequences</taxon>
        <taxon>metagenomes</taxon>
        <taxon>organismal metagenomes</taxon>
    </lineage>
</organism>
<dbReference type="InterPro" id="IPR004681">
    <property type="entry name" value="TRAP_DctM"/>
</dbReference>
<dbReference type="GO" id="GO:0022857">
    <property type="term" value="F:transmembrane transporter activity"/>
    <property type="evidence" value="ECO:0007669"/>
    <property type="project" value="TreeGrafter"/>
</dbReference>
<dbReference type="AlphaFoldDB" id="A0A484Q4K2"/>
<keyword evidence="6 7" id="KW-0472">Membrane</keyword>
<dbReference type="GO" id="GO:0005886">
    <property type="term" value="C:plasma membrane"/>
    <property type="evidence" value="ECO:0007669"/>
    <property type="project" value="UniProtKB-SubCell"/>
</dbReference>
<feature type="transmembrane region" description="Helical" evidence="7">
    <location>
        <begin position="169"/>
        <end position="190"/>
    </location>
</feature>
<feature type="transmembrane region" description="Helical" evidence="7">
    <location>
        <begin position="354"/>
        <end position="379"/>
    </location>
</feature>
<feature type="transmembrane region" description="Helical" evidence="7">
    <location>
        <begin position="101"/>
        <end position="122"/>
    </location>
</feature>
<dbReference type="EMBL" id="CAADIA010000006">
    <property type="protein sequence ID" value="VFR32471.1"/>
    <property type="molecule type" value="Genomic_DNA"/>
</dbReference>
<keyword evidence="5 7" id="KW-1133">Transmembrane helix</keyword>
<proteinExistence type="predicted"/>
<feature type="transmembrane region" description="Helical" evidence="7">
    <location>
        <begin position="312"/>
        <end position="342"/>
    </location>
</feature>
<keyword evidence="3" id="KW-0997">Cell inner membrane</keyword>
<evidence type="ECO:0000256" key="3">
    <source>
        <dbReference type="ARBA" id="ARBA00022519"/>
    </source>
</evidence>
<protein>
    <submittedName>
        <fullName evidence="9">TRAP-type C4-dicarboxylate transport system, large permease component</fullName>
    </submittedName>
</protein>
<dbReference type="EMBL" id="CAADIF010000005">
    <property type="protein sequence ID" value="VFR61314.1"/>
    <property type="molecule type" value="Genomic_DNA"/>
</dbReference>
<feature type="transmembrane region" description="Helical" evidence="7">
    <location>
        <begin position="211"/>
        <end position="233"/>
    </location>
</feature>
<feature type="transmembrane region" description="Helical" evidence="7">
    <location>
        <begin position="46"/>
        <end position="65"/>
    </location>
</feature>
<dbReference type="PANTHER" id="PTHR33362">
    <property type="entry name" value="SIALIC ACID TRAP TRANSPORTER PERMEASE PROTEIN SIAT-RELATED"/>
    <property type="match status" value="1"/>
</dbReference>
<gene>
    <name evidence="9" type="ORF">ANK1_4172</name>
    <name evidence="10" type="ORF">ANK2_4173</name>
</gene>
<reference evidence="9" key="1">
    <citation type="submission" date="2019-03" db="EMBL/GenBank/DDBJ databases">
        <authorList>
            <person name="Danneels B."/>
        </authorList>
    </citation>
    <scope>NUCLEOTIDE SEQUENCE</scope>
</reference>
<dbReference type="InterPro" id="IPR010656">
    <property type="entry name" value="DctM"/>
</dbReference>
<dbReference type="Pfam" id="PF06808">
    <property type="entry name" value="DctM"/>
    <property type="match status" value="1"/>
</dbReference>
<dbReference type="PANTHER" id="PTHR33362:SF5">
    <property type="entry name" value="C4-DICARBOXYLATE TRAP TRANSPORTER LARGE PERMEASE PROTEIN DCTM"/>
    <property type="match status" value="1"/>
</dbReference>
<evidence type="ECO:0000256" key="7">
    <source>
        <dbReference type="SAM" id="Phobius"/>
    </source>
</evidence>
<feature type="transmembrane region" description="Helical" evidence="7">
    <location>
        <begin position="270"/>
        <end position="292"/>
    </location>
</feature>
<feature type="transmembrane region" description="Helical" evidence="7">
    <location>
        <begin position="399"/>
        <end position="423"/>
    </location>
</feature>
<comment type="subcellular location">
    <subcellularLocation>
        <location evidence="1">Cell inner membrane</location>
        <topology evidence="1">Multi-pass membrane protein</topology>
    </subcellularLocation>
</comment>